<dbReference type="InterPro" id="IPR007148">
    <property type="entry name" value="SSU_processome_Utp12"/>
</dbReference>
<feature type="domain" description="Small-subunit processome Utp12" evidence="6">
    <location>
        <begin position="455"/>
        <end position="557"/>
    </location>
</feature>
<feature type="repeat" description="WD" evidence="4">
    <location>
        <begin position="107"/>
        <end position="148"/>
    </location>
</feature>
<sequence length="611" mass="65818">MATQKHRLTAFSPCQASFVTVSDDNRVKVWDAASGALRSELKERDHLSYKYTCLAWSKTSPWTTKKGKRSAGGELGVLALGTTTGVIVVWDLEKGEVAQRLARENNDHGHGSAVTDVAFTSNGASLYSSAAEKYVLEWNVSTGSMVRKIKVGSEGATKIALSANDDVLAVGASSIKLFDVSSGKKSKRLTFGHASAVTQLFFSACGRYVFSSSSERFVNVFDASADSEDPLFNFACDSTPIHVHGRVAVAKKAKNSTATVVASTEAGAVFVWQHAMTATSKPVAAAAKVVQSAIIVAALTADAAPSVVVARGSVVKPHFETVAVQDEDGAFLGDVMLTALDTTGLLLEKPSKKAKAADEAAASHVPSLLERGGSAKTSTMVDATYDAEDDGDDDEDEATLEERVQALAQDLEQSDEDPDADDVLTGNYKSSSRGQAQASSTSLVTVLEQALKSKDNALLENCLRVHDIKVIDETCRRLSATKVFAFIVLLVEKFEKRPTRGATLCVWIKYLLLNHTAYLMTVPNVVEQLTGLYQSLDSRLKVFPQLHKLNGRLNLVLGQIAGRAATAAINDTPEVTFNEEEEDREDDDEEEENDDDDEEDADDDEEDDEDE</sequence>
<accession>A0A1V9YMP7</accession>
<evidence type="ECO:0000256" key="1">
    <source>
        <dbReference type="ARBA" id="ARBA00004123"/>
    </source>
</evidence>
<protein>
    <recommendedName>
        <fullName evidence="6">Small-subunit processome Utp12 domain-containing protein</fullName>
    </recommendedName>
</protein>
<dbReference type="Gene3D" id="2.130.10.10">
    <property type="entry name" value="YVTN repeat-like/Quinoprotein amine dehydrogenase"/>
    <property type="match status" value="1"/>
</dbReference>
<dbReference type="PANTHER" id="PTHR44267:SF1">
    <property type="entry name" value="WD REPEAT-CONTAINING PROTEIN 43"/>
    <property type="match status" value="1"/>
</dbReference>
<dbReference type="Pfam" id="PF04003">
    <property type="entry name" value="Utp12"/>
    <property type="match status" value="1"/>
</dbReference>
<feature type="region of interest" description="Disordered" evidence="5">
    <location>
        <begin position="568"/>
        <end position="611"/>
    </location>
</feature>
<dbReference type="PROSITE" id="PS50082">
    <property type="entry name" value="WD_REPEATS_2"/>
    <property type="match status" value="2"/>
</dbReference>
<feature type="repeat" description="WD" evidence="4">
    <location>
        <begin position="10"/>
        <end position="40"/>
    </location>
</feature>
<dbReference type="AlphaFoldDB" id="A0A1V9YMP7"/>
<evidence type="ECO:0000256" key="5">
    <source>
        <dbReference type="SAM" id="MobiDB-lite"/>
    </source>
</evidence>
<dbReference type="GO" id="GO:0005730">
    <property type="term" value="C:nucleolus"/>
    <property type="evidence" value="ECO:0007669"/>
    <property type="project" value="TreeGrafter"/>
</dbReference>
<dbReference type="STRING" id="1202772.A0A1V9YMP7"/>
<dbReference type="EMBL" id="JNBR01001471">
    <property type="protein sequence ID" value="OQR86987.1"/>
    <property type="molecule type" value="Genomic_DNA"/>
</dbReference>
<dbReference type="InterPro" id="IPR036322">
    <property type="entry name" value="WD40_repeat_dom_sf"/>
</dbReference>
<comment type="similarity">
    <text evidence="3">Belongs to the UTP5 family.</text>
</comment>
<feature type="region of interest" description="Disordered" evidence="5">
    <location>
        <begin position="409"/>
        <end position="436"/>
    </location>
</feature>
<dbReference type="OrthoDB" id="30195at2759"/>
<dbReference type="GO" id="GO:0000462">
    <property type="term" value="P:maturation of SSU-rRNA from tricistronic rRNA transcript (SSU-rRNA, 5.8S rRNA, LSU-rRNA)"/>
    <property type="evidence" value="ECO:0007669"/>
    <property type="project" value="TreeGrafter"/>
</dbReference>
<dbReference type="Pfam" id="PF00400">
    <property type="entry name" value="WD40"/>
    <property type="match status" value="3"/>
</dbReference>
<dbReference type="Proteomes" id="UP000243579">
    <property type="component" value="Unassembled WGS sequence"/>
</dbReference>
<name>A0A1V9YMP7_ACHHY</name>
<evidence type="ECO:0000256" key="4">
    <source>
        <dbReference type="PROSITE-ProRule" id="PRU00221"/>
    </source>
</evidence>
<feature type="compositionally biased region" description="Polar residues" evidence="5">
    <location>
        <begin position="427"/>
        <end position="436"/>
    </location>
</feature>
<evidence type="ECO:0000256" key="2">
    <source>
        <dbReference type="ARBA" id="ARBA00023242"/>
    </source>
</evidence>
<dbReference type="InterPro" id="IPR015943">
    <property type="entry name" value="WD40/YVTN_repeat-like_dom_sf"/>
</dbReference>
<evidence type="ECO:0000256" key="3">
    <source>
        <dbReference type="ARBA" id="ARBA00038335"/>
    </source>
</evidence>
<keyword evidence="2" id="KW-0539">Nucleus</keyword>
<keyword evidence="4" id="KW-0853">WD repeat</keyword>
<gene>
    <name evidence="7" type="ORF">ACHHYP_09655</name>
</gene>
<dbReference type="InterPro" id="IPR052414">
    <property type="entry name" value="U3_snoRNA-assoc_WDR"/>
</dbReference>
<evidence type="ECO:0000313" key="8">
    <source>
        <dbReference type="Proteomes" id="UP000243579"/>
    </source>
</evidence>
<keyword evidence="8" id="KW-1185">Reference proteome</keyword>
<feature type="compositionally biased region" description="Acidic residues" evidence="5">
    <location>
        <begin position="412"/>
        <end position="422"/>
    </location>
</feature>
<organism evidence="7 8">
    <name type="scientific">Achlya hypogyna</name>
    <name type="common">Oomycete</name>
    <name type="synonym">Protoachlya hypogyna</name>
    <dbReference type="NCBI Taxonomy" id="1202772"/>
    <lineage>
        <taxon>Eukaryota</taxon>
        <taxon>Sar</taxon>
        <taxon>Stramenopiles</taxon>
        <taxon>Oomycota</taxon>
        <taxon>Saprolegniomycetes</taxon>
        <taxon>Saprolegniales</taxon>
        <taxon>Achlyaceae</taxon>
        <taxon>Achlya</taxon>
    </lineage>
</organism>
<dbReference type="SUPFAM" id="SSF48371">
    <property type="entry name" value="ARM repeat"/>
    <property type="match status" value="1"/>
</dbReference>
<comment type="subcellular location">
    <subcellularLocation>
        <location evidence="1">Nucleus</location>
    </subcellularLocation>
</comment>
<dbReference type="PANTHER" id="PTHR44267">
    <property type="entry name" value="WD REPEAT-CONTAINING PROTEIN 43"/>
    <property type="match status" value="1"/>
</dbReference>
<evidence type="ECO:0000259" key="6">
    <source>
        <dbReference type="Pfam" id="PF04003"/>
    </source>
</evidence>
<dbReference type="SUPFAM" id="SSF50978">
    <property type="entry name" value="WD40 repeat-like"/>
    <property type="match status" value="1"/>
</dbReference>
<feature type="compositionally biased region" description="Acidic residues" evidence="5">
    <location>
        <begin position="577"/>
        <end position="611"/>
    </location>
</feature>
<proteinExistence type="inferred from homology"/>
<dbReference type="SMART" id="SM00320">
    <property type="entry name" value="WD40"/>
    <property type="match status" value="5"/>
</dbReference>
<evidence type="ECO:0000313" key="7">
    <source>
        <dbReference type="EMBL" id="OQR86987.1"/>
    </source>
</evidence>
<comment type="caution">
    <text evidence="7">The sequence shown here is derived from an EMBL/GenBank/DDBJ whole genome shotgun (WGS) entry which is preliminary data.</text>
</comment>
<reference evidence="7 8" key="1">
    <citation type="journal article" date="2014" name="Genome Biol. Evol.">
        <title>The secreted proteins of Achlya hypogyna and Thraustotheca clavata identify the ancestral oomycete secretome and reveal gene acquisitions by horizontal gene transfer.</title>
        <authorList>
            <person name="Misner I."/>
            <person name="Blouin N."/>
            <person name="Leonard G."/>
            <person name="Richards T.A."/>
            <person name="Lane C.E."/>
        </authorList>
    </citation>
    <scope>NUCLEOTIDE SEQUENCE [LARGE SCALE GENOMIC DNA]</scope>
    <source>
        <strain evidence="7 8">ATCC 48635</strain>
    </source>
</reference>
<dbReference type="InterPro" id="IPR001680">
    <property type="entry name" value="WD40_rpt"/>
</dbReference>
<dbReference type="InterPro" id="IPR016024">
    <property type="entry name" value="ARM-type_fold"/>
</dbReference>